<name>A0ABR1CNG4_NECAM</name>
<protein>
    <submittedName>
        <fullName evidence="2">Uncharacterized protein</fullName>
    </submittedName>
</protein>
<keyword evidence="3" id="KW-1185">Reference proteome</keyword>
<keyword evidence="1" id="KW-0732">Signal</keyword>
<proteinExistence type="predicted"/>
<gene>
    <name evidence="2" type="primary">Necator_chrIII.g9166</name>
    <name evidence="2" type="ORF">RB195_008401</name>
</gene>
<evidence type="ECO:0000313" key="2">
    <source>
        <dbReference type="EMBL" id="KAK6739884.1"/>
    </source>
</evidence>
<evidence type="ECO:0000256" key="1">
    <source>
        <dbReference type="SAM" id="SignalP"/>
    </source>
</evidence>
<comment type="caution">
    <text evidence="2">The sequence shown here is derived from an EMBL/GenBank/DDBJ whole genome shotgun (WGS) entry which is preliminary data.</text>
</comment>
<organism evidence="2 3">
    <name type="scientific">Necator americanus</name>
    <name type="common">Human hookworm</name>
    <dbReference type="NCBI Taxonomy" id="51031"/>
    <lineage>
        <taxon>Eukaryota</taxon>
        <taxon>Metazoa</taxon>
        <taxon>Ecdysozoa</taxon>
        <taxon>Nematoda</taxon>
        <taxon>Chromadorea</taxon>
        <taxon>Rhabditida</taxon>
        <taxon>Rhabditina</taxon>
        <taxon>Rhabditomorpha</taxon>
        <taxon>Strongyloidea</taxon>
        <taxon>Ancylostomatidae</taxon>
        <taxon>Bunostominae</taxon>
        <taxon>Necator</taxon>
    </lineage>
</organism>
<dbReference type="Proteomes" id="UP001303046">
    <property type="component" value="Unassembled WGS sequence"/>
</dbReference>
<reference evidence="2 3" key="1">
    <citation type="submission" date="2023-08" db="EMBL/GenBank/DDBJ databases">
        <title>A Necator americanus chromosomal reference genome.</title>
        <authorList>
            <person name="Ilik V."/>
            <person name="Petrzelkova K.J."/>
            <person name="Pardy F."/>
            <person name="Fuh T."/>
            <person name="Niatou-Singa F.S."/>
            <person name="Gouil Q."/>
            <person name="Baker L."/>
            <person name="Ritchie M.E."/>
            <person name="Jex A.R."/>
            <person name="Gazzola D."/>
            <person name="Li H."/>
            <person name="Toshio Fujiwara R."/>
            <person name="Zhan B."/>
            <person name="Aroian R.V."/>
            <person name="Pafco B."/>
            <person name="Schwarz E.M."/>
        </authorList>
    </citation>
    <scope>NUCLEOTIDE SEQUENCE [LARGE SCALE GENOMIC DNA]</scope>
    <source>
        <strain evidence="2 3">Aroian</strain>
        <tissue evidence="2">Whole animal</tissue>
    </source>
</reference>
<dbReference type="EMBL" id="JAVFWL010000003">
    <property type="protein sequence ID" value="KAK6739884.1"/>
    <property type="molecule type" value="Genomic_DNA"/>
</dbReference>
<accession>A0ABR1CNG4</accession>
<feature type="signal peptide" evidence="1">
    <location>
        <begin position="1"/>
        <end position="21"/>
    </location>
</feature>
<sequence length="132" mass="14642">MNLFHGAIILLQTVPLRGCDATPDYGATVEHMSLNGTVNGVQEEFDYAGTQQFSVENVQRIVVVYESSTNGLISTKLIFPYEKVDNRSALVVTTKDGEGYSLSYVNFVIHRFEEKLHALFNIAAQAKMDVHG</sequence>
<feature type="chain" id="PRO_5047405145" evidence="1">
    <location>
        <begin position="22"/>
        <end position="132"/>
    </location>
</feature>
<evidence type="ECO:0000313" key="3">
    <source>
        <dbReference type="Proteomes" id="UP001303046"/>
    </source>
</evidence>